<dbReference type="SUPFAM" id="SSF51735">
    <property type="entry name" value="NAD(P)-binding Rossmann-fold domains"/>
    <property type="match status" value="1"/>
</dbReference>
<dbReference type="PROSITE" id="PS00061">
    <property type="entry name" value="ADH_SHORT"/>
    <property type="match status" value="1"/>
</dbReference>
<gene>
    <name evidence="2" type="ORF">GCM10012275_29080</name>
</gene>
<protein>
    <recommendedName>
        <fullName evidence="1">NAD-dependent epimerase/dehydratase domain-containing protein</fullName>
    </recommendedName>
</protein>
<evidence type="ECO:0000313" key="3">
    <source>
        <dbReference type="Proteomes" id="UP000637578"/>
    </source>
</evidence>
<accession>A0A8J3FWU2</accession>
<dbReference type="InterPro" id="IPR050177">
    <property type="entry name" value="Lipid_A_modif_metabolic_enz"/>
</dbReference>
<dbReference type="InterPro" id="IPR036291">
    <property type="entry name" value="NAD(P)-bd_dom_sf"/>
</dbReference>
<evidence type="ECO:0000259" key="1">
    <source>
        <dbReference type="Pfam" id="PF01370"/>
    </source>
</evidence>
<comment type="caution">
    <text evidence="2">The sequence shown here is derived from an EMBL/GenBank/DDBJ whole genome shotgun (WGS) entry which is preliminary data.</text>
</comment>
<feature type="domain" description="NAD-dependent epimerase/dehydratase" evidence="1">
    <location>
        <begin position="5"/>
        <end position="217"/>
    </location>
</feature>
<dbReference type="PANTHER" id="PTHR43245">
    <property type="entry name" value="BIFUNCTIONAL POLYMYXIN RESISTANCE PROTEIN ARNA"/>
    <property type="match status" value="1"/>
</dbReference>
<dbReference type="Gene3D" id="3.90.25.10">
    <property type="entry name" value="UDP-galactose 4-epimerase, domain 1"/>
    <property type="match status" value="1"/>
</dbReference>
<dbReference type="PANTHER" id="PTHR43245:SF13">
    <property type="entry name" value="UDP-D-APIOSE_UDP-D-XYLOSE SYNTHASE 2"/>
    <property type="match status" value="1"/>
</dbReference>
<dbReference type="EMBL" id="BMMK01000012">
    <property type="protein sequence ID" value="GGM56152.1"/>
    <property type="molecule type" value="Genomic_DNA"/>
</dbReference>
<dbReference type="Pfam" id="PF01370">
    <property type="entry name" value="Epimerase"/>
    <property type="match status" value="1"/>
</dbReference>
<proteinExistence type="predicted"/>
<dbReference type="InterPro" id="IPR020904">
    <property type="entry name" value="Sc_DH/Rdtase_CS"/>
</dbReference>
<reference evidence="2" key="2">
    <citation type="submission" date="2020-09" db="EMBL/GenBank/DDBJ databases">
        <authorList>
            <person name="Sun Q."/>
            <person name="Zhou Y."/>
        </authorList>
    </citation>
    <scope>NUCLEOTIDE SEQUENCE</scope>
    <source>
        <strain evidence="2">CGMCC 4.5737</strain>
    </source>
</reference>
<dbReference type="RefSeq" id="WP_189057905.1">
    <property type="nucleotide sequence ID" value="NZ_BMMK01000012.1"/>
</dbReference>
<sequence length="302" mass="32208">MTRYLLLGASGFLGRHVWDRLVTDPEARLLTAGRRPVDSGQAHLRLDLATAGVRELGDVLAAANPDVVINAAGMVGGTPAEQAAVNTTAVGRLAEAMLRTRPTTRLVHIGSAAEYGRVRTGIAVAEDTPAHPVAAYGVTKLGGTQLLRLARVAGLDAVVLRVFNPVGPGIPEGSLLGRLVRQLRDREPEIRLGPLGDHRDFVDARDVANAVVAAARVSTPRWLINVGSGRATQVRELVRALLSIAGHDGPLHEAEPPPDRSALVSWQAADLTVARRVLGWRPTRTLTTTLTDVWREVACPFP</sequence>
<dbReference type="AlphaFoldDB" id="A0A8J3FWU2"/>
<dbReference type="InterPro" id="IPR001509">
    <property type="entry name" value="Epimerase_deHydtase"/>
</dbReference>
<reference evidence="2" key="1">
    <citation type="journal article" date="2014" name="Int. J. Syst. Evol. Microbiol.">
        <title>Complete genome sequence of Corynebacterium casei LMG S-19264T (=DSM 44701T), isolated from a smear-ripened cheese.</title>
        <authorList>
            <consortium name="US DOE Joint Genome Institute (JGI-PGF)"/>
            <person name="Walter F."/>
            <person name="Albersmeier A."/>
            <person name="Kalinowski J."/>
            <person name="Ruckert C."/>
        </authorList>
    </citation>
    <scope>NUCLEOTIDE SEQUENCE</scope>
    <source>
        <strain evidence="2">CGMCC 4.5737</strain>
    </source>
</reference>
<evidence type="ECO:0000313" key="2">
    <source>
        <dbReference type="EMBL" id="GGM56152.1"/>
    </source>
</evidence>
<dbReference type="Proteomes" id="UP000637578">
    <property type="component" value="Unassembled WGS sequence"/>
</dbReference>
<name>A0A8J3FWU2_9PSEU</name>
<keyword evidence="3" id="KW-1185">Reference proteome</keyword>
<dbReference type="Gene3D" id="3.40.50.720">
    <property type="entry name" value="NAD(P)-binding Rossmann-like Domain"/>
    <property type="match status" value="1"/>
</dbReference>
<organism evidence="2 3">
    <name type="scientific">Longimycelium tulufanense</name>
    <dbReference type="NCBI Taxonomy" id="907463"/>
    <lineage>
        <taxon>Bacteria</taxon>
        <taxon>Bacillati</taxon>
        <taxon>Actinomycetota</taxon>
        <taxon>Actinomycetes</taxon>
        <taxon>Pseudonocardiales</taxon>
        <taxon>Pseudonocardiaceae</taxon>
        <taxon>Longimycelium</taxon>
    </lineage>
</organism>